<gene>
    <name evidence="1" type="ORF">RM572_17515</name>
</gene>
<comment type="caution">
    <text evidence="1">The sequence shown here is derived from an EMBL/GenBank/DDBJ whole genome shotgun (WGS) entry which is preliminary data.</text>
</comment>
<dbReference type="EMBL" id="JAVREQ010000015">
    <property type="protein sequence ID" value="MDT0380554.1"/>
    <property type="molecule type" value="Genomic_DNA"/>
</dbReference>
<protein>
    <recommendedName>
        <fullName evidence="3">Type VII secretion system-associated protein</fullName>
    </recommendedName>
</protein>
<proteinExistence type="predicted"/>
<name>A0ABU2NUX6_9ACTN</name>
<dbReference type="Proteomes" id="UP001183414">
    <property type="component" value="Unassembled WGS sequence"/>
</dbReference>
<evidence type="ECO:0000313" key="2">
    <source>
        <dbReference type="Proteomes" id="UP001183414"/>
    </source>
</evidence>
<sequence>MARKRNTQNTFKDLLGDVGDSYKRAFDDLLDRDDDKGDDDWFSQAARLQALANPAGLLSAMGGPGGGNPLTALGGAGNPLAALGGANPLAALGGGAGGGNPLAALGGANPANALSGMAGATQAMAALPQQITQLSELIGSLLTTLQGVQQGAESLTSGLGGLAGGLTQATGTQK</sequence>
<accession>A0ABU2NUX6</accession>
<keyword evidence="2" id="KW-1185">Reference proteome</keyword>
<evidence type="ECO:0008006" key="3">
    <source>
        <dbReference type="Google" id="ProtNLM"/>
    </source>
</evidence>
<dbReference type="RefSeq" id="WP_311674300.1">
    <property type="nucleotide sequence ID" value="NZ_JAVREQ010000015.1"/>
</dbReference>
<organism evidence="1 2">
    <name type="scientific">Streptomyces hazeniae</name>
    <dbReference type="NCBI Taxonomy" id="3075538"/>
    <lineage>
        <taxon>Bacteria</taxon>
        <taxon>Bacillati</taxon>
        <taxon>Actinomycetota</taxon>
        <taxon>Actinomycetes</taxon>
        <taxon>Kitasatosporales</taxon>
        <taxon>Streptomycetaceae</taxon>
        <taxon>Streptomyces</taxon>
    </lineage>
</organism>
<evidence type="ECO:0000313" key="1">
    <source>
        <dbReference type="EMBL" id="MDT0380554.1"/>
    </source>
</evidence>
<reference evidence="2" key="1">
    <citation type="submission" date="2023-07" db="EMBL/GenBank/DDBJ databases">
        <title>30 novel species of actinomycetes from the DSMZ collection.</title>
        <authorList>
            <person name="Nouioui I."/>
        </authorList>
    </citation>
    <scope>NUCLEOTIDE SEQUENCE [LARGE SCALE GENOMIC DNA]</scope>
    <source>
        <strain evidence="2">DSM 42041</strain>
    </source>
</reference>